<dbReference type="Gene3D" id="3.40.50.1240">
    <property type="entry name" value="Phosphoglycerate mutase-like"/>
    <property type="match status" value="1"/>
</dbReference>
<dbReference type="Proteomes" id="UP001230156">
    <property type="component" value="Unassembled WGS sequence"/>
</dbReference>
<dbReference type="EMBL" id="JAUYVI010000012">
    <property type="protein sequence ID" value="MDQ7251510.1"/>
    <property type="molecule type" value="Genomic_DNA"/>
</dbReference>
<proteinExistence type="predicted"/>
<dbReference type="InterPro" id="IPR029033">
    <property type="entry name" value="His_PPase_superfam"/>
</dbReference>
<dbReference type="CDD" id="cd07067">
    <property type="entry name" value="HP_PGM_like"/>
    <property type="match status" value="1"/>
</dbReference>
<sequence length="204" mass="22222">MTRTVTRWWWVRHAPMKDAGGRVTGQLDLEADCSDHEAIARIAVRLPQNPVWMSSQLRRARQTLEVLHTACGITGAAVEVERDVAEQDFGDWQGQTYAALEQSDADRYKKFWIAPGTTRPPGGESFADVMMRVARAVERRSASHPDADIVVVGHGGSIRAAVAQALGLGPARALALQVDPLSLTRLDRIADQSGVVWSIGCVNA</sequence>
<evidence type="ECO:0000313" key="1">
    <source>
        <dbReference type="EMBL" id="MDQ7251510.1"/>
    </source>
</evidence>
<protein>
    <submittedName>
        <fullName evidence="1">Histidine phosphatase family protein</fullName>
        <ecNumber evidence="1">3.1.3.-</ecNumber>
    </submittedName>
</protein>
<gene>
    <name evidence="1" type="ORF">Q8A70_27740</name>
</gene>
<dbReference type="PANTHER" id="PTHR48100">
    <property type="entry name" value="BROAD-SPECIFICITY PHOSPHATASE YOR283W-RELATED"/>
    <property type="match status" value="1"/>
</dbReference>
<dbReference type="SMART" id="SM00855">
    <property type="entry name" value="PGAM"/>
    <property type="match status" value="1"/>
</dbReference>
<dbReference type="RefSeq" id="WP_379961948.1">
    <property type="nucleotide sequence ID" value="NZ_JAUYVI010000012.1"/>
</dbReference>
<dbReference type="InterPro" id="IPR050275">
    <property type="entry name" value="PGM_Phosphatase"/>
</dbReference>
<comment type="caution">
    <text evidence="1">The sequence shown here is derived from an EMBL/GenBank/DDBJ whole genome shotgun (WGS) entry which is preliminary data.</text>
</comment>
<accession>A0ABU0YUV8</accession>
<evidence type="ECO:0000313" key="2">
    <source>
        <dbReference type="Proteomes" id="UP001230156"/>
    </source>
</evidence>
<reference evidence="2" key="1">
    <citation type="submission" date="2023-08" db="EMBL/GenBank/DDBJ databases">
        <title>Rhodospirillaceae gen. nov., a novel taxon isolated from the Yangtze River Yuezi River estuary sludge.</title>
        <authorList>
            <person name="Ruan L."/>
        </authorList>
    </citation>
    <scope>NUCLEOTIDE SEQUENCE [LARGE SCALE GENOMIC DNA]</scope>
    <source>
        <strain evidence="2">R-7</strain>
    </source>
</reference>
<dbReference type="Pfam" id="PF00300">
    <property type="entry name" value="His_Phos_1"/>
    <property type="match status" value="1"/>
</dbReference>
<name>A0ABU0YUV8_9PROT</name>
<organism evidence="1 2">
    <name type="scientific">Dongia sedimenti</name>
    <dbReference type="NCBI Taxonomy" id="3064282"/>
    <lineage>
        <taxon>Bacteria</taxon>
        <taxon>Pseudomonadati</taxon>
        <taxon>Pseudomonadota</taxon>
        <taxon>Alphaproteobacteria</taxon>
        <taxon>Rhodospirillales</taxon>
        <taxon>Dongiaceae</taxon>
        <taxon>Dongia</taxon>
    </lineage>
</organism>
<dbReference type="GO" id="GO:0016787">
    <property type="term" value="F:hydrolase activity"/>
    <property type="evidence" value="ECO:0007669"/>
    <property type="project" value="UniProtKB-KW"/>
</dbReference>
<dbReference type="InterPro" id="IPR013078">
    <property type="entry name" value="His_Pase_superF_clade-1"/>
</dbReference>
<dbReference type="PANTHER" id="PTHR48100:SF1">
    <property type="entry name" value="HISTIDINE PHOSPHATASE FAMILY PROTEIN-RELATED"/>
    <property type="match status" value="1"/>
</dbReference>
<dbReference type="EC" id="3.1.3.-" evidence="1"/>
<dbReference type="SUPFAM" id="SSF53254">
    <property type="entry name" value="Phosphoglycerate mutase-like"/>
    <property type="match status" value="1"/>
</dbReference>
<keyword evidence="1" id="KW-0378">Hydrolase</keyword>
<keyword evidence="2" id="KW-1185">Reference proteome</keyword>